<dbReference type="RefSeq" id="WP_251948107.1">
    <property type="nucleotide sequence ID" value="NZ_JAMRYM010000126.1"/>
</dbReference>
<dbReference type="GO" id="GO:0000976">
    <property type="term" value="F:transcription cis-regulatory region binding"/>
    <property type="evidence" value="ECO:0007669"/>
    <property type="project" value="TreeGrafter"/>
</dbReference>
<dbReference type="InterPro" id="IPR028082">
    <property type="entry name" value="Peripla_BP_I"/>
</dbReference>
<dbReference type="Gene3D" id="1.10.260.40">
    <property type="entry name" value="lambda repressor-like DNA-binding domains"/>
    <property type="match status" value="1"/>
</dbReference>
<dbReference type="GO" id="GO:0003700">
    <property type="term" value="F:DNA-binding transcription factor activity"/>
    <property type="evidence" value="ECO:0007669"/>
    <property type="project" value="TreeGrafter"/>
</dbReference>
<dbReference type="SUPFAM" id="SSF47413">
    <property type="entry name" value="lambda repressor-like DNA-binding domains"/>
    <property type="match status" value="1"/>
</dbReference>
<evidence type="ECO:0000256" key="2">
    <source>
        <dbReference type="ARBA" id="ARBA00023125"/>
    </source>
</evidence>
<dbReference type="CDD" id="cd01392">
    <property type="entry name" value="HTH_LacI"/>
    <property type="match status" value="1"/>
</dbReference>
<dbReference type="SUPFAM" id="SSF53822">
    <property type="entry name" value="Periplasmic binding protein-like I"/>
    <property type="match status" value="1"/>
</dbReference>
<dbReference type="Pfam" id="PF00356">
    <property type="entry name" value="LacI"/>
    <property type="match status" value="1"/>
</dbReference>
<dbReference type="PANTHER" id="PTHR30146:SF153">
    <property type="entry name" value="LACTOSE OPERON REPRESSOR"/>
    <property type="match status" value="1"/>
</dbReference>
<accession>A0A9X2E083</accession>
<feature type="domain" description="HTH lacI-type" evidence="4">
    <location>
        <begin position="5"/>
        <end position="59"/>
    </location>
</feature>
<organism evidence="5 6">
    <name type="scientific">Rathayibacter rubneri</name>
    <dbReference type="NCBI Taxonomy" id="2950106"/>
    <lineage>
        <taxon>Bacteria</taxon>
        <taxon>Bacillati</taxon>
        <taxon>Actinomycetota</taxon>
        <taxon>Actinomycetes</taxon>
        <taxon>Micrococcales</taxon>
        <taxon>Microbacteriaceae</taxon>
        <taxon>Rathayibacter</taxon>
    </lineage>
</organism>
<evidence type="ECO:0000313" key="6">
    <source>
        <dbReference type="Proteomes" id="UP001155240"/>
    </source>
</evidence>
<reference evidence="5" key="1">
    <citation type="submission" date="2022-06" db="EMBL/GenBank/DDBJ databases">
        <title>Whole genome shotgun sequencing (WGS) of Rathayibacter sp. ZW T2_19, isolated from stored onions (Allium cepa).</title>
        <authorList>
            <person name="Stoll D.A."/>
            <person name="Huch M."/>
        </authorList>
    </citation>
    <scope>NUCLEOTIDE SEQUENCE</scope>
    <source>
        <strain evidence="5">ZW T2_19</strain>
    </source>
</reference>
<comment type="caution">
    <text evidence="5">The sequence shown here is derived from an EMBL/GenBank/DDBJ whole genome shotgun (WGS) entry which is preliminary data.</text>
</comment>
<dbReference type="Gene3D" id="3.40.50.2300">
    <property type="match status" value="2"/>
</dbReference>
<evidence type="ECO:0000259" key="4">
    <source>
        <dbReference type="PROSITE" id="PS50932"/>
    </source>
</evidence>
<keyword evidence="6" id="KW-1185">Reference proteome</keyword>
<evidence type="ECO:0000256" key="1">
    <source>
        <dbReference type="ARBA" id="ARBA00023015"/>
    </source>
</evidence>
<dbReference type="PROSITE" id="PS50932">
    <property type="entry name" value="HTH_LACI_2"/>
    <property type="match status" value="1"/>
</dbReference>
<evidence type="ECO:0000313" key="5">
    <source>
        <dbReference type="EMBL" id="MCM6764242.1"/>
    </source>
</evidence>
<evidence type="ECO:0000256" key="3">
    <source>
        <dbReference type="ARBA" id="ARBA00023163"/>
    </source>
</evidence>
<dbReference type="InterPro" id="IPR046335">
    <property type="entry name" value="LacI/GalR-like_sensor"/>
</dbReference>
<keyword evidence="3" id="KW-0804">Transcription</keyword>
<dbReference type="InterPro" id="IPR010982">
    <property type="entry name" value="Lambda_DNA-bd_dom_sf"/>
</dbReference>
<dbReference type="Pfam" id="PF13377">
    <property type="entry name" value="Peripla_BP_3"/>
    <property type="match status" value="1"/>
</dbReference>
<gene>
    <name evidence="5" type="ORF">NB037_17640</name>
</gene>
<dbReference type="SMART" id="SM00354">
    <property type="entry name" value="HTH_LACI"/>
    <property type="match status" value="1"/>
</dbReference>
<dbReference type="Proteomes" id="UP001155240">
    <property type="component" value="Unassembled WGS sequence"/>
</dbReference>
<keyword evidence="1" id="KW-0805">Transcription regulation</keyword>
<protein>
    <submittedName>
        <fullName evidence="5">LacI family transcriptional regulator</fullName>
    </submittedName>
</protein>
<keyword evidence="2" id="KW-0238">DNA-binding</keyword>
<sequence length="341" mass="36036">MPRATTMQDVARLAGVSTKTVSNVLSGYVHVSERMRVRVMAAVEELDYEINVSAQALRSGRTTVLGLAVPELSQPYFAELADAVITAARERGYTVLIEQTDVSDSDEIAVVASMKRHAIAGLIYSPSAVALGDVTRLDAEYPLVVLGDQRVESRADHLVLPDVEAVAAATEHLIGLGRRRIAFLGAAHEGATGTGALRLQGHLEALAAAGLALDPGLIVGTPLWHRTEGAQAVEHLLGLTSPIDAIVCCNDALALGAMGALQRAGLRVPEDVAVIGFDDIEDSRHSTPRLSTVSPHRTLLARRAVELLLGRIMGESATEPVVEQLGFSLLLRESTTGSPAS</sequence>
<dbReference type="AlphaFoldDB" id="A0A9X2E083"/>
<dbReference type="CDD" id="cd06267">
    <property type="entry name" value="PBP1_LacI_sugar_binding-like"/>
    <property type="match status" value="1"/>
</dbReference>
<proteinExistence type="predicted"/>
<dbReference type="PROSITE" id="PS00356">
    <property type="entry name" value="HTH_LACI_1"/>
    <property type="match status" value="1"/>
</dbReference>
<name>A0A9X2E083_9MICO</name>
<dbReference type="EMBL" id="JAMRYM010000126">
    <property type="protein sequence ID" value="MCM6764242.1"/>
    <property type="molecule type" value="Genomic_DNA"/>
</dbReference>
<dbReference type="InterPro" id="IPR000843">
    <property type="entry name" value="HTH_LacI"/>
</dbReference>
<dbReference type="PANTHER" id="PTHR30146">
    <property type="entry name" value="LACI-RELATED TRANSCRIPTIONAL REPRESSOR"/>
    <property type="match status" value="1"/>
</dbReference>